<accession>A0A8C9NQB6</accession>
<feature type="compositionally biased region" description="Low complexity" evidence="7">
    <location>
        <begin position="414"/>
        <end position="426"/>
    </location>
</feature>
<feature type="region of interest" description="Disordered" evidence="7">
    <location>
        <begin position="400"/>
        <end position="426"/>
    </location>
</feature>
<dbReference type="Pfam" id="PF07647">
    <property type="entry name" value="SAM_2"/>
    <property type="match status" value="1"/>
</dbReference>
<keyword evidence="8" id="KW-0472">Membrane</keyword>
<evidence type="ECO:0000256" key="7">
    <source>
        <dbReference type="SAM" id="MobiDB-lite"/>
    </source>
</evidence>
<evidence type="ECO:0000313" key="11">
    <source>
        <dbReference type="Proteomes" id="UP000694409"/>
    </source>
</evidence>
<dbReference type="Pfam" id="PF16533">
    <property type="entry name" value="SOAR"/>
    <property type="match status" value="1"/>
</dbReference>
<evidence type="ECO:0000256" key="3">
    <source>
        <dbReference type="ARBA" id="ARBA00022723"/>
    </source>
</evidence>
<dbReference type="Gene3D" id="1.10.150.50">
    <property type="entry name" value="Transcription Factor, Ets-1"/>
    <property type="match status" value="1"/>
</dbReference>
<dbReference type="InterPro" id="IPR037609">
    <property type="entry name" value="STIM1_SAM"/>
</dbReference>
<keyword evidence="4" id="KW-0732">Signal</keyword>
<protein>
    <submittedName>
        <fullName evidence="10">Stromal interaction molecule 1</fullName>
    </submittedName>
</protein>
<organism evidence="10 11">
    <name type="scientific">Serinus canaria</name>
    <name type="common">Island canary</name>
    <name type="synonym">Fringilla canaria</name>
    <dbReference type="NCBI Taxonomy" id="9135"/>
    <lineage>
        <taxon>Eukaryota</taxon>
        <taxon>Metazoa</taxon>
        <taxon>Chordata</taxon>
        <taxon>Craniata</taxon>
        <taxon>Vertebrata</taxon>
        <taxon>Euteleostomi</taxon>
        <taxon>Archelosauria</taxon>
        <taxon>Archosauria</taxon>
        <taxon>Dinosauria</taxon>
        <taxon>Saurischia</taxon>
        <taxon>Theropoda</taxon>
        <taxon>Coelurosauria</taxon>
        <taxon>Aves</taxon>
        <taxon>Neognathae</taxon>
        <taxon>Neoaves</taxon>
        <taxon>Telluraves</taxon>
        <taxon>Australaves</taxon>
        <taxon>Passeriformes</taxon>
        <taxon>Passeroidea</taxon>
        <taxon>Fringillidae</taxon>
        <taxon>Carduelinae</taxon>
        <taxon>Serinus</taxon>
    </lineage>
</organism>
<dbReference type="InterPro" id="IPR001660">
    <property type="entry name" value="SAM"/>
</dbReference>
<dbReference type="PROSITE" id="PS50105">
    <property type="entry name" value="SAM_DOMAIN"/>
    <property type="match status" value="1"/>
</dbReference>
<keyword evidence="8" id="KW-0812">Transmembrane</keyword>
<keyword evidence="2" id="KW-0109">Calcium transport</keyword>
<dbReference type="FunFam" id="1.10.150.50:FF:000009">
    <property type="entry name" value="Stromal interaction molecule 1"/>
    <property type="match status" value="1"/>
</dbReference>
<dbReference type="FunFam" id="1.10.287.3550:FF:000001">
    <property type="entry name" value="Stromal interaction molecule 1"/>
    <property type="match status" value="1"/>
</dbReference>
<keyword evidence="8" id="KW-1133">Transmembrane helix</keyword>
<evidence type="ECO:0000256" key="8">
    <source>
        <dbReference type="SAM" id="Phobius"/>
    </source>
</evidence>
<dbReference type="Gene3D" id="1.20.5.340">
    <property type="match status" value="1"/>
</dbReference>
<feature type="compositionally biased region" description="Polar residues" evidence="7">
    <location>
        <begin position="344"/>
        <end position="354"/>
    </location>
</feature>
<keyword evidence="5" id="KW-0106">Calcium</keyword>
<dbReference type="AlphaFoldDB" id="A0A8C9NQB6"/>
<evidence type="ECO:0000256" key="6">
    <source>
        <dbReference type="ARBA" id="ARBA00023065"/>
    </source>
</evidence>
<keyword evidence="1" id="KW-0813">Transport</keyword>
<name>A0A8C9NQB6_SERCA</name>
<dbReference type="GO" id="GO:0005509">
    <property type="term" value="F:calcium ion binding"/>
    <property type="evidence" value="ECO:0007669"/>
    <property type="project" value="TreeGrafter"/>
</dbReference>
<sequence>FHGEDKLISVEDLWKAWKTSEVYNWTVDEVVQWLISYVELPQYEETFRKLQLSGHAMPRLAVNNATMMGTVLKMTDRSHRQKLQLKALDTVLFGPPLLTRHNHLKDFMLVVSIVIGVGGCWFAYIQNRYSKEHMKKMMKDLEGLHRAEQSLHDLQERFQEMAVSPWLLHVSRGASPQVRMALKNAEKELESHCSWAAPEALQKWLQLTHEVEVQYYNIKKQNAEKQLLVAKEGAEKIKKKRNTLFGTFHVAHSSSLDDVDHKILTAKQALSEVTAALRERLHRWQQIELLCGFQIVNNPGIPSLASALNIDPGWMGTPRPNPSHFIITDDVDDLDEELVSPMSIQSPALPSTVRQRLVEPQHGHGSQRLVESLVPGQPEAGPVAPLRAGRVSLRRMHSLTSGQSFGSDPPGSSPSPASTSSTSCSSSTTTAPAPACHVHPIYYHHTTSYFLQMDSIPDLPPPDVTSGVRCRTGSFGYIAVSFLAASCLPCLGADACWGCSFSHLPHALFFWAFFS</sequence>
<dbReference type="GO" id="GO:0005783">
    <property type="term" value="C:endoplasmic reticulum"/>
    <property type="evidence" value="ECO:0007669"/>
    <property type="project" value="Ensembl"/>
</dbReference>
<keyword evidence="3" id="KW-0479">Metal-binding</keyword>
<dbReference type="GeneTree" id="ENSGT00390000000214"/>
<evidence type="ECO:0000256" key="1">
    <source>
        <dbReference type="ARBA" id="ARBA00022448"/>
    </source>
</evidence>
<dbReference type="SMART" id="SM00454">
    <property type="entry name" value="SAM"/>
    <property type="match status" value="1"/>
</dbReference>
<reference evidence="10" key="1">
    <citation type="submission" date="2025-08" db="UniProtKB">
        <authorList>
            <consortium name="Ensembl"/>
        </authorList>
    </citation>
    <scope>IDENTIFICATION</scope>
</reference>
<evidence type="ECO:0000256" key="5">
    <source>
        <dbReference type="ARBA" id="ARBA00022837"/>
    </source>
</evidence>
<dbReference type="SUPFAM" id="SSF47769">
    <property type="entry name" value="SAM/Pointed domain"/>
    <property type="match status" value="1"/>
</dbReference>
<keyword evidence="11" id="KW-1185">Reference proteome</keyword>
<dbReference type="Gene3D" id="1.10.287.3550">
    <property type="match status" value="1"/>
</dbReference>
<dbReference type="GO" id="GO:0005886">
    <property type="term" value="C:plasma membrane"/>
    <property type="evidence" value="ECO:0007669"/>
    <property type="project" value="TreeGrafter"/>
</dbReference>
<reference evidence="10" key="2">
    <citation type="submission" date="2025-09" db="UniProtKB">
        <authorList>
            <consortium name="Ensembl"/>
        </authorList>
    </citation>
    <scope>IDENTIFICATION</scope>
</reference>
<dbReference type="CDD" id="cd09573">
    <property type="entry name" value="SAM_STIM1"/>
    <property type="match status" value="1"/>
</dbReference>
<dbReference type="PANTHER" id="PTHR15136">
    <property type="entry name" value="STROMAL INTERACTION MOLECULE HOMOLOG"/>
    <property type="match status" value="1"/>
</dbReference>
<dbReference type="InterPro" id="IPR037608">
    <property type="entry name" value="STIM1/2"/>
</dbReference>
<dbReference type="Proteomes" id="UP000694409">
    <property type="component" value="Unassembled WGS sequence"/>
</dbReference>
<dbReference type="PANTHER" id="PTHR15136:SF9">
    <property type="entry name" value="STROMAL INTERACTION MOLECULE 1"/>
    <property type="match status" value="1"/>
</dbReference>
<gene>
    <name evidence="10" type="primary">STIM1</name>
</gene>
<dbReference type="InterPro" id="IPR013761">
    <property type="entry name" value="SAM/pointed_sf"/>
</dbReference>
<dbReference type="GO" id="GO:0051049">
    <property type="term" value="P:regulation of transport"/>
    <property type="evidence" value="ECO:0007669"/>
    <property type="project" value="UniProtKB-ARBA"/>
</dbReference>
<dbReference type="Ensembl" id="ENSSCAT00000026220.1">
    <property type="protein sequence ID" value="ENSSCAP00000023551.1"/>
    <property type="gene ID" value="ENSSCAG00000016868.1"/>
</dbReference>
<dbReference type="GO" id="GO:0002115">
    <property type="term" value="P:store-operated calcium entry"/>
    <property type="evidence" value="ECO:0007669"/>
    <property type="project" value="TreeGrafter"/>
</dbReference>
<evidence type="ECO:0000313" key="10">
    <source>
        <dbReference type="Ensembl" id="ENSSCAP00000023551.1"/>
    </source>
</evidence>
<dbReference type="GO" id="GO:0006874">
    <property type="term" value="P:intracellular calcium ion homeostasis"/>
    <property type="evidence" value="ECO:0007669"/>
    <property type="project" value="TreeGrafter"/>
</dbReference>
<dbReference type="InterPro" id="IPR032393">
    <property type="entry name" value="SOAR_STIM1/2"/>
</dbReference>
<feature type="transmembrane region" description="Helical" evidence="8">
    <location>
        <begin position="107"/>
        <end position="125"/>
    </location>
</feature>
<keyword evidence="6" id="KW-0406">Ion transport</keyword>
<feature type="region of interest" description="Disordered" evidence="7">
    <location>
        <begin position="344"/>
        <end position="367"/>
    </location>
</feature>
<dbReference type="Gene3D" id="1.10.238.180">
    <property type="match status" value="1"/>
</dbReference>
<proteinExistence type="predicted"/>
<dbReference type="GO" id="GO:0005246">
    <property type="term" value="F:calcium channel regulator activity"/>
    <property type="evidence" value="ECO:0007669"/>
    <property type="project" value="InterPro"/>
</dbReference>
<evidence type="ECO:0000256" key="2">
    <source>
        <dbReference type="ARBA" id="ARBA00022568"/>
    </source>
</evidence>
<dbReference type="CDD" id="cd11722">
    <property type="entry name" value="SOAR"/>
    <property type="match status" value="1"/>
</dbReference>
<feature type="domain" description="SAM" evidence="9">
    <location>
        <begin position="25"/>
        <end position="83"/>
    </location>
</feature>
<evidence type="ECO:0000256" key="4">
    <source>
        <dbReference type="ARBA" id="ARBA00022729"/>
    </source>
</evidence>
<evidence type="ECO:0000259" key="9">
    <source>
        <dbReference type="PROSITE" id="PS50105"/>
    </source>
</evidence>